<evidence type="ECO:0000256" key="3">
    <source>
        <dbReference type="ARBA" id="ARBA00022777"/>
    </source>
</evidence>
<dbReference type="OrthoDB" id="5524425at2"/>
<dbReference type="STRING" id="394096.DB31_0351"/>
<evidence type="ECO:0000259" key="6">
    <source>
        <dbReference type="PROSITE" id="PS50011"/>
    </source>
</evidence>
<keyword evidence="4" id="KW-0067">ATP-binding</keyword>
<dbReference type="GO" id="GO:0005524">
    <property type="term" value="F:ATP binding"/>
    <property type="evidence" value="ECO:0007669"/>
    <property type="project" value="UniProtKB-KW"/>
</dbReference>
<evidence type="ECO:0000313" key="7">
    <source>
        <dbReference type="EMBL" id="KFE72090.1"/>
    </source>
</evidence>
<evidence type="ECO:0000256" key="1">
    <source>
        <dbReference type="ARBA" id="ARBA00022679"/>
    </source>
</evidence>
<dbReference type="CDD" id="cd14014">
    <property type="entry name" value="STKc_PknB_like"/>
    <property type="match status" value="1"/>
</dbReference>
<proteinExistence type="predicted"/>
<evidence type="ECO:0000313" key="8">
    <source>
        <dbReference type="Proteomes" id="UP000028725"/>
    </source>
</evidence>
<evidence type="ECO:0000256" key="2">
    <source>
        <dbReference type="ARBA" id="ARBA00022741"/>
    </source>
</evidence>
<organism evidence="7 8">
    <name type="scientific">Hyalangium minutum</name>
    <dbReference type="NCBI Taxonomy" id="394096"/>
    <lineage>
        <taxon>Bacteria</taxon>
        <taxon>Pseudomonadati</taxon>
        <taxon>Myxococcota</taxon>
        <taxon>Myxococcia</taxon>
        <taxon>Myxococcales</taxon>
        <taxon>Cystobacterineae</taxon>
        <taxon>Archangiaceae</taxon>
        <taxon>Hyalangium</taxon>
    </lineage>
</organism>
<dbReference type="AlphaFoldDB" id="A0A085WWM7"/>
<dbReference type="RefSeq" id="WP_044181033.1">
    <property type="nucleotide sequence ID" value="NZ_JMCB01000001.1"/>
</dbReference>
<dbReference type="EMBL" id="JMCB01000001">
    <property type="protein sequence ID" value="KFE72090.1"/>
    <property type="molecule type" value="Genomic_DNA"/>
</dbReference>
<dbReference type="PANTHER" id="PTHR43289:SF6">
    <property type="entry name" value="SERINE_THREONINE-PROTEIN KINASE NEKL-3"/>
    <property type="match status" value="1"/>
</dbReference>
<keyword evidence="1" id="KW-0808">Transferase</keyword>
<feature type="compositionally biased region" description="Polar residues" evidence="5">
    <location>
        <begin position="304"/>
        <end position="318"/>
    </location>
</feature>
<gene>
    <name evidence="7" type="ORF">DB31_0351</name>
</gene>
<dbReference type="Pfam" id="PF00069">
    <property type="entry name" value="Pkinase"/>
    <property type="match status" value="1"/>
</dbReference>
<dbReference type="PROSITE" id="PS50011">
    <property type="entry name" value="PROTEIN_KINASE_DOM"/>
    <property type="match status" value="1"/>
</dbReference>
<feature type="region of interest" description="Disordered" evidence="5">
    <location>
        <begin position="304"/>
        <end position="348"/>
    </location>
</feature>
<dbReference type="InterPro" id="IPR011009">
    <property type="entry name" value="Kinase-like_dom_sf"/>
</dbReference>
<dbReference type="PANTHER" id="PTHR43289">
    <property type="entry name" value="MITOGEN-ACTIVATED PROTEIN KINASE KINASE KINASE 20-RELATED"/>
    <property type="match status" value="1"/>
</dbReference>
<dbReference type="Gene3D" id="1.10.510.10">
    <property type="entry name" value="Transferase(Phosphotransferase) domain 1"/>
    <property type="match status" value="1"/>
</dbReference>
<comment type="caution">
    <text evidence="7">The sequence shown here is derived from an EMBL/GenBank/DDBJ whole genome shotgun (WGS) entry which is preliminary data.</text>
</comment>
<reference evidence="7 8" key="1">
    <citation type="submission" date="2014-04" db="EMBL/GenBank/DDBJ databases">
        <title>Genome assembly of Hyalangium minutum DSM 14724.</title>
        <authorList>
            <person name="Sharma G."/>
            <person name="Subramanian S."/>
        </authorList>
    </citation>
    <scope>NUCLEOTIDE SEQUENCE [LARGE SCALE GENOMIC DNA]</scope>
    <source>
        <strain evidence="7 8">DSM 14724</strain>
    </source>
</reference>
<keyword evidence="3" id="KW-0418">Kinase</keyword>
<dbReference type="InterPro" id="IPR000719">
    <property type="entry name" value="Prot_kinase_dom"/>
</dbReference>
<keyword evidence="8" id="KW-1185">Reference proteome</keyword>
<sequence>MSDDDVTAADPHPPVHGSIVGPWLILERLDSGSFGVVFRACRAGHPDSPPVALKMAKSPWDARFERESEVLEEGGPPSMPRFEDRGLWTGPKSRRYPYVVMELVQGLRLYEWLQARPRTSRDVLRVLVQLAGALASAHARGVIHRDVKGDNIRVTPEGRAVLLDWGSCWKADGRALTDSPAPPGTSAYRPPEQRDFVYRFRMDTEARWKSRPSDDLYALGVTLYRLVTGAYLPPCTDGAGLIEREVPPPTQRATVCVEFETIILRLISDVPKDRGTAEQLVRECTVLVQSDGEGLDQHIRSTVSALPTESGPPSSDGQNDAPASESSDTESSRPPPSSRSSSTLSDCSRRQGLPPWLMQAGASALGAGVVVALAALLITLPTPQVQPALSPTPWLATPEEVARELTPDAGVGEEALARVQEVERRVGPWLLSLGRPMPSKPYPDQRRPPCERGEKEINGACWVGPLREEVPPCGDKMFEYEGGCYFASFTGPKTPTSGEP</sequence>
<feature type="domain" description="Protein kinase" evidence="6">
    <location>
        <begin position="23"/>
        <end position="288"/>
    </location>
</feature>
<dbReference type="GO" id="GO:0004674">
    <property type="term" value="F:protein serine/threonine kinase activity"/>
    <property type="evidence" value="ECO:0007669"/>
    <property type="project" value="TreeGrafter"/>
</dbReference>
<dbReference type="SMART" id="SM00220">
    <property type="entry name" value="S_TKc"/>
    <property type="match status" value="1"/>
</dbReference>
<dbReference type="Proteomes" id="UP000028725">
    <property type="component" value="Unassembled WGS sequence"/>
</dbReference>
<accession>A0A085WWM7</accession>
<keyword evidence="2" id="KW-0547">Nucleotide-binding</keyword>
<evidence type="ECO:0000256" key="5">
    <source>
        <dbReference type="SAM" id="MobiDB-lite"/>
    </source>
</evidence>
<evidence type="ECO:0000256" key="4">
    <source>
        <dbReference type="ARBA" id="ARBA00022840"/>
    </source>
</evidence>
<dbReference type="SUPFAM" id="SSF56112">
    <property type="entry name" value="Protein kinase-like (PK-like)"/>
    <property type="match status" value="1"/>
</dbReference>
<protein>
    <recommendedName>
        <fullName evidence="6">Protein kinase domain-containing protein</fullName>
    </recommendedName>
</protein>
<name>A0A085WWM7_9BACT</name>